<sequence>MMTLSDCPSPALQGNVLPGQPEVQLRRNVLYVPRAAGGRDTEFGLFSETGRQLLDHALFSRYPQKLKSQGITTALMPSPYRLRVEGNVVYGGVIGDHYGHFITECLSVLWYCIENPDPERRILFHSDLTVEEIFSIPWMAEFLSYCQIKPEQILLPHLPVIIESLVLPGQGFSEDGFIYEGYGQSCRLLGECALPLEMRERKVQPIYLSRAALKGGTRQLVNEEALIHALQQRGVKIIVPEMLSVREQISLFACHPVIGIMGSAWHTAIFTDYVCGVALCFDDHIYRSFPLMDAVHDTRLAYVRVKAGGQRAVDPAPGFKVACVLEDPEAVANALLVRLSQLMRDEGASEQESAFSLHPTLHQTVEIFRLYSALGEPVTMHTAYETVACCEDVSRWHVPVLALIVGEAAFLCAEDDMLPCMGILHDGGGPFLSYRVMRGADGAVSLQHPETGLWLKAPPAHVGLPLHSDGTEVLTWEQFTLRPYNVAFERRGRLQEALTLLEEKCLFGTWDQQKAHHYGLMAAWQRVFKDDSSSIEA</sequence>
<feature type="domain" description="Glycosyltransferase 61 catalytic" evidence="1">
    <location>
        <begin position="98"/>
        <end position="272"/>
    </location>
</feature>
<accession>A0ABT3W419</accession>
<comment type="caution">
    <text evidence="2">The sequence shown here is derived from an EMBL/GenBank/DDBJ whole genome shotgun (WGS) entry which is preliminary data.</text>
</comment>
<dbReference type="Pfam" id="PF04577">
    <property type="entry name" value="Glyco_transf_61"/>
    <property type="match status" value="1"/>
</dbReference>
<name>A0ABT3W419_9PROT</name>
<keyword evidence="3" id="KW-1185">Reference proteome</keyword>
<dbReference type="InterPro" id="IPR049625">
    <property type="entry name" value="Glyco_transf_61_cat"/>
</dbReference>
<organism evidence="2 3">
    <name type="scientific">Bombella saccharophila</name>
    <dbReference type="NCBI Taxonomy" id="2967338"/>
    <lineage>
        <taxon>Bacteria</taxon>
        <taxon>Pseudomonadati</taxon>
        <taxon>Pseudomonadota</taxon>
        <taxon>Alphaproteobacteria</taxon>
        <taxon>Acetobacterales</taxon>
        <taxon>Acetobacteraceae</taxon>
        <taxon>Bombella</taxon>
    </lineage>
</organism>
<gene>
    <name evidence="2" type="ORF">NQF64_00760</name>
</gene>
<evidence type="ECO:0000313" key="3">
    <source>
        <dbReference type="Proteomes" id="UP001165648"/>
    </source>
</evidence>
<evidence type="ECO:0000313" key="2">
    <source>
        <dbReference type="EMBL" id="MCX5613782.1"/>
    </source>
</evidence>
<dbReference type="RefSeq" id="WP_266106165.1">
    <property type="nucleotide sequence ID" value="NZ_JANIDW010000001.1"/>
</dbReference>
<proteinExistence type="predicted"/>
<reference evidence="2 3" key="1">
    <citation type="submission" date="2022-07" db="EMBL/GenBank/DDBJ databases">
        <title>Bombella genomes.</title>
        <authorList>
            <person name="Harer L."/>
            <person name="Styblova S."/>
            <person name="Ehrmann M."/>
        </authorList>
    </citation>
    <scope>NUCLEOTIDE SEQUENCE [LARGE SCALE GENOMIC DNA]</scope>
    <source>
        <strain evidence="2 3">TMW 2.2558</strain>
    </source>
</reference>
<dbReference type="EMBL" id="JANIDW010000001">
    <property type="protein sequence ID" value="MCX5613782.1"/>
    <property type="molecule type" value="Genomic_DNA"/>
</dbReference>
<dbReference type="Proteomes" id="UP001165648">
    <property type="component" value="Unassembled WGS sequence"/>
</dbReference>
<evidence type="ECO:0000259" key="1">
    <source>
        <dbReference type="Pfam" id="PF04577"/>
    </source>
</evidence>
<protein>
    <submittedName>
        <fullName evidence="2">Glycosyltransferase family 61 protein</fullName>
    </submittedName>
</protein>